<evidence type="ECO:0000259" key="3">
    <source>
        <dbReference type="PROSITE" id="PS50883"/>
    </source>
</evidence>
<dbReference type="SMART" id="SM00052">
    <property type="entry name" value="EAL"/>
    <property type="match status" value="1"/>
</dbReference>
<dbReference type="InterPro" id="IPR011006">
    <property type="entry name" value="CheY-like_superfamily"/>
</dbReference>
<organism evidence="4 5">
    <name type="scientific">Vibrio owensii</name>
    <dbReference type="NCBI Taxonomy" id="696485"/>
    <lineage>
        <taxon>Bacteria</taxon>
        <taxon>Pseudomonadati</taxon>
        <taxon>Pseudomonadota</taxon>
        <taxon>Gammaproteobacteria</taxon>
        <taxon>Vibrionales</taxon>
        <taxon>Vibrionaceae</taxon>
        <taxon>Vibrio</taxon>
    </lineage>
</organism>
<proteinExistence type="predicted"/>
<dbReference type="CDD" id="cd00156">
    <property type="entry name" value="REC"/>
    <property type="match status" value="1"/>
</dbReference>
<dbReference type="PROSITE" id="PS50110">
    <property type="entry name" value="RESPONSE_REGULATORY"/>
    <property type="match status" value="1"/>
</dbReference>
<dbReference type="InterPro" id="IPR001633">
    <property type="entry name" value="EAL_dom"/>
</dbReference>
<keyword evidence="1" id="KW-0597">Phosphoprotein</keyword>
<dbReference type="Pfam" id="PF00072">
    <property type="entry name" value="Response_reg"/>
    <property type="match status" value="1"/>
</dbReference>
<dbReference type="InterPro" id="IPR050706">
    <property type="entry name" value="Cyclic-di-GMP_PDE-like"/>
</dbReference>
<dbReference type="SUPFAM" id="SSF52172">
    <property type="entry name" value="CheY-like"/>
    <property type="match status" value="1"/>
</dbReference>
<dbReference type="Gene3D" id="3.40.50.2300">
    <property type="match status" value="1"/>
</dbReference>
<accession>A0AAU9Q0Q9</accession>
<feature type="domain" description="Response regulatory" evidence="2">
    <location>
        <begin position="6"/>
        <end position="125"/>
    </location>
</feature>
<dbReference type="Gene3D" id="3.20.20.450">
    <property type="entry name" value="EAL domain"/>
    <property type="match status" value="1"/>
</dbReference>
<dbReference type="InterPro" id="IPR001789">
    <property type="entry name" value="Sig_transdc_resp-reg_receiver"/>
</dbReference>
<dbReference type="GO" id="GO:0000160">
    <property type="term" value="P:phosphorelay signal transduction system"/>
    <property type="evidence" value="ECO:0007669"/>
    <property type="project" value="InterPro"/>
</dbReference>
<dbReference type="CDD" id="cd01948">
    <property type="entry name" value="EAL"/>
    <property type="match status" value="1"/>
</dbReference>
<evidence type="ECO:0000313" key="5">
    <source>
        <dbReference type="Proteomes" id="UP001295420"/>
    </source>
</evidence>
<protein>
    <submittedName>
        <fullName evidence="4">Response regulator VieA</fullName>
    </submittedName>
</protein>
<feature type="domain" description="EAL" evidence="3">
    <location>
        <begin position="138"/>
        <end position="384"/>
    </location>
</feature>
<feature type="modified residue" description="4-aspartylphosphate" evidence="1">
    <location>
        <position position="55"/>
    </location>
</feature>
<dbReference type="RefSeq" id="WP_409930314.1">
    <property type="nucleotide sequence ID" value="NZ_CAKMTQ010000003.1"/>
</dbReference>
<dbReference type="PROSITE" id="PS50883">
    <property type="entry name" value="EAL"/>
    <property type="match status" value="1"/>
</dbReference>
<dbReference type="Pfam" id="PF00563">
    <property type="entry name" value="EAL"/>
    <property type="match status" value="1"/>
</dbReference>
<dbReference type="PANTHER" id="PTHR33121:SF70">
    <property type="entry name" value="SIGNALING PROTEIN YKOW"/>
    <property type="match status" value="1"/>
</dbReference>
<name>A0AAU9Q0Q9_9VIBR</name>
<dbReference type="SMART" id="SM00448">
    <property type="entry name" value="REC"/>
    <property type="match status" value="1"/>
</dbReference>
<dbReference type="InterPro" id="IPR035919">
    <property type="entry name" value="EAL_sf"/>
</dbReference>
<evidence type="ECO:0000256" key="1">
    <source>
        <dbReference type="PROSITE-ProRule" id="PRU00169"/>
    </source>
</evidence>
<dbReference type="GO" id="GO:0071111">
    <property type="term" value="F:cyclic-guanylate-specific phosphodiesterase activity"/>
    <property type="evidence" value="ECO:0007669"/>
    <property type="project" value="InterPro"/>
</dbReference>
<dbReference type="EMBL" id="CAKMTQ010000003">
    <property type="protein sequence ID" value="CAH1522574.1"/>
    <property type="molecule type" value="Genomic_DNA"/>
</dbReference>
<comment type="caution">
    <text evidence="4">The sequence shown here is derived from an EMBL/GenBank/DDBJ whole genome shotgun (WGS) entry which is preliminary data.</text>
</comment>
<dbReference type="AlphaFoldDB" id="A0AAU9Q0Q9"/>
<dbReference type="Proteomes" id="UP001295420">
    <property type="component" value="Unassembled WGS sequence"/>
</dbReference>
<gene>
    <name evidence="4" type="ORF">THF1D04_110036</name>
</gene>
<evidence type="ECO:0000313" key="4">
    <source>
        <dbReference type="EMBL" id="CAH1522574.1"/>
    </source>
</evidence>
<reference evidence="4" key="1">
    <citation type="submission" date="2022-01" db="EMBL/GenBank/DDBJ databases">
        <authorList>
            <person name="Lagorce A."/>
        </authorList>
    </citation>
    <scope>NUCLEOTIDE SEQUENCE</scope>
    <source>
        <strain evidence="4">Th15_F1_D04</strain>
    </source>
</reference>
<sequence length="384" mass="43332">MNKPLNAMVIDDHPLQITLLKQMLLRHDVDVTSFDDVDKAIAHAKSTNIDIIFCDLQMPNKDGIDMMEMLNQIGYRGKVVLVSAMELTIVTAVRAMCETFSFEVLGKLLKPYDESQVVEMLRRAGLEPVKNTHFQQDICVQDQEFLFALAEGKVKNYYQPLADANSGEIIGYEALARWFHPIYGVLAPHNFLSIVERCHLSAELFDAVFSNALYDMKNRGLKQHVSLNVDHDNLEDAEFANQFIARCQENGISPDRFTIEITERDTFQTSPALYKNLLKFRMNGVTISIDDFGTGSSSLEKLAQLPFNELKIDRSFVQGLVHDPKKKNIVLAICALAKSLNISVVAEGVEDEVTLEAMRQYTVDVCQGYYIDKPMPLEAITILN</sequence>
<dbReference type="SUPFAM" id="SSF141868">
    <property type="entry name" value="EAL domain-like"/>
    <property type="match status" value="1"/>
</dbReference>
<evidence type="ECO:0000259" key="2">
    <source>
        <dbReference type="PROSITE" id="PS50110"/>
    </source>
</evidence>
<dbReference type="PANTHER" id="PTHR33121">
    <property type="entry name" value="CYCLIC DI-GMP PHOSPHODIESTERASE PDEF"/>
    <property type="match status" value="1"/>
</dbReference>